<reference evidence="2" key="1">
    <citation type="submission" date="2019-10" db="EMBL/GenBank/DDBJ databases">
        <title>Description of Paenibacillus glebae sp. nov.</title>
        <authorList>
            <person name="Carlier A."/>
            <person name="Qi S."/>
        </authorList>
    </citation>
    <scope>NUCLEOTIDE SEQUENCE</scope>
    <source>
        <strain evidence="2">LMG 31456</strain>
    </source>
</reference>
<accession>A0A972GQP3</accession>
<feature type="transmembrane region" description="Helical" evidence="1">
    <location>
        <begin position="34"/>
        <end position="50"/>
    </location>
</feature>
<name>A0A972GQP3_9BACL</name>
<evidence type="ECO:0000313" key="2">
    <source>
        <dbReference type="EMBL" id="NOU95111.1"/>
    </source>
</evidence>
<keyword evidence="1" id="KW-0472">Membrane</keyword>
<dbReference type="Proteomes" id="UP000641588">
    <property type="component" value="Unassembled WGS sequence"/>
</dbReference>
<sequence length="396" mass="45871">MDYISTKPKLLNYLAAFAICLMPILGPYKLLGPFSIGIIFLLLIAMLSIINKKAISINYPLFFVLMVHCFLSFITYFTLDYNEGIMSMFWSIAMALISSFAVMQIVPFYEKRSFFRVITVLSAICGGFLIYQFIVINQGKIPFNGKIFNELVKGYTWSDSVTYLRMNSFFSEPSYFAIFILPVMAFMLIKDKYFYAIVCCLLLFISTSTLGIIGSIILIIMYAILKKNYKIIAVFSVLMILIVFFVQNLNVEWLLKNNLNKIASSNENSQIRFIGYLDYYWKLPLVNQFLGVGFSQLSNYFREYGLHNYSNAFVIVLINYGLIGYLAFIFFIIWLFRITTSSGKIFLGIMVIICAIDSFIYSYNFYYILFYVLVSLRTHGDEQEVHKNFLKITAKY</sequence>
<protein>
    <recommendedName>
        <fullName evidence="4">O-antigen ligase domain-containing protein</fullName>
    </recommendedName>
</protein>
<feature type="transmembrane region" description="Helical" evidence="1">
    <location>
        <begin position="345"/>
        <end position="369"/>
    </location>
</feature>
<feature type="transmembrane region" description="Helical" evidence="1">
    <location>
        <begin position="57"/>
        <end position="79"/>
    </location>
</feature>
<evidence type="ECO:0000256" key="1">
    <source>
        <dbReference type="SAM" id="Phobius"/>
    </source>
</evidence>
<keyword evidence="3" id="KW-1185">Reference proteome</keyword>
<proteinExistence type="predicted"/>
<evidence type="ECO:0000313" key="3">
    <source>
        <dbReference type="Proteomes" id="UP000641588"/>
    </source>
</evidence>
<dbReference type="AlphaFoldDB" id="A0A972GQP3"/>
<feature type="transmembrane region" description="Helical" evidence="1">
    <location>
        <begin position="85"/>
        <end position="106"/>
    </location>
</feature>
<keyword evidence="1" id="KW-1133">Transmembrane helix</keyword>
<feature type="transmembrane region" description="Helical" evidence="1">
    <location>
        <begin position="10"/>
        <end position="28"/>
    </location>
</feature>
<feature type="transmembrane region" description="Helical" evidence="1">
    <location>
        <begin position="313"/>
        <end position="336"/>
    </location>
</feature>
<organism evidence="2 3">
    <name type="scientific">Paenibacillus foliorum</name>
    <dbReference type="NCBI Taxonomy" id="2654974"/>
    <lineage>
        <taxon>Bacteria</taxon>
        <taxon>Bacillati</taxon>
        <taxon>Bacillota</taxon>
        <taxon>Bacilli</taxon>
        <taxon>Bacillales</taxon>
        <taxon>Paenibacillaceae</taxon>
        <taxon>Paenibacillus</taxon>
    </lineage>
</organism>
<feature type="transmembrane region" description="Helical" evidence="1">
    <location>
        <begin position="196"/>
        <end position="225"/>
    </location>
</feature>
<dbReference type="RefSeq" id="WP_171653315.1">
    <property type="nucleotide sequence ID" value="NZ_WHOD01000067.1"/>
</dbReference>
<comment type="caution">
    <text evidence="2">The sequence shown here is derived from an EMBL/GenBank/DDBJ whole genome shotgun (WGS) entry which is preliminary data.</text>
</comment>
<feature type="transmembrane region" description="Helical" evidence="1">
    <location>
        <begin position="231"/>
        <end position="251"/>
    </location>
</feature>
<evidence type="ECO:0008006" key="4">
    <source>
        <dbReference type="Google" id="ProtNLM"/>
    </source>
</evidence>
<feature type="transmembrane region" description="Helical" evidence="1">
    <location>
        <begin position="113"/>
        <end position="134"/>
    </location>
</feature>
<feature type="transmembrane region" description="Helical" evidence="1">
    <location>
        <begin position="173"/>
        <end position="189"/>
    </location>
</feature>
<keyword evidence="1" id="KW-0812">Transmembrane</keyword>
<gene>
    <name evidence="2" type="ORF">GC093_18045</name>
</gene>
<dbReference type="EMBL" id="WHOD01000067">
    <property type="protein sequence ID" value="NOU95111.1"/>
    <property type="molecule type" value="Genomic_DNA"/>
</dbReference>